<feature type="transmembrane region" description="Helical" evidence="1">
    <location>
        <begin position="37"/>
        <end position="58"/>
    </location>
</feature>
<name>A0A8H3L3M1_9GLOM</name>
<reference evidence="2" key="1">
    <citation type="submission" date="2019-10" db="EMBL/GenBank/DDBJ databases">
        <title>Conservation and host-specific expression of non-tandemly repeated heterogenous ribosome RNA gene in arbuscular mycorrhizal fungi.</title>
        <authorList>
            <person name="Maeda T."/>
            <person name="Kobayashi Y."/>
            <person name="Nakagawa T."/>
            <person name="Ezawa T."/>
            <person name="Yamaguchi K."/>
            <person name="Bino T."/>
            <person name="Nishimoto Y."/>
            <person name="Shigenobu S."/>
            <person name="Kawaguchi M."/>
        </authorList>
    </citation>
    <scope>NUCLEOTIDE SEQUENCE</scope>
    <source>
        <strain evidence="2">HR1</strain>
    </source>
</reference>
<keyword evidence="1" id="KW-1133">Transmembrane helix</keyword>
<accession>A0A8H3L3M1</accession>
<evidence type="ECO:0000256" key="1">
    <source>
        <dbReference type="SAM" id="Phobius"/>
    </source>
</evidence>
<dbReference type="AlphaFoldDB" id="A0A8H3L3M1"/>
<comment type="caution">
    <text evidence="2">The sequence shown here is derived from an EMBL/GenBank/DDBJ whole genome shotgun (WGS) entry which is preliminary data.</text>
</comment>
<organism evidence="2 3">
    <name type="scientific">Rhizophagus clarus</name>
    <dbReference type="NCBI Taxonomy" id="94130"/>
    <lineage>
        <taxon>Eukaryota</taxon>
        <taxon>Fungi</taxon>
        <taxon>Fungi incertae sedis</taxon>
        <taxon>Mucoromycota</taxon>
        <taxon>Glomeromycotina</taxon>
        <taxon>Glomeromycetes</taxon>
        <taxon>Glomerales</taxon>
        <taxon>Glomeraceae</taxon>
        <taxon>Rhizophagus</taxon>
    </lineage>
</organism>
<keyword evidence="1" id="KW-0472">Membrane</keyword>
<proteinExistence type="predicted"/>
<evidence type="ECO:0000313" key="2">
    <source>
        <dbReference type="EMBL" id="GES78660.1"/>
    </source>
</evidence>
<feature type="transmembrane region" description="Helical" evidence="1">
    <location>
        <begin position="6"/>
        <end position="25"/>
    </location>
</feature>
<gene>
    <name evidence="2" type="ORF">RCL2_000597400</name>
</gene>
<protein>
    <submittedName>
        <fullName evidence="2">Uncharacterized protein</fullName>
    </submittedName>
</protein>
<keyword evidence="1" id="KW-0812">Transmembrane</keyword>
<dbReference type="EMBL" id="BLAL01000040">
    <property type="protein sequence ID" value="GES78660.1"/>
    <property type="molecule type" value="Genomic_DNA"/>
</dbReference>
<dbReference type="Proteomes" id="UP000615446">
    <property type="component" value="Unassembled WGS sequence"/>
</dbReference>
<evidence type="ECO:0000313" key="3">
    <source>
        <dbReference type="Proteomes" id="UP000615446"/>
    </source>
</evidence>
<sequence>MIYLHLIHVFMLELTLITYLAFGLASKTFIKFFWFRVEGFGFFFLDFGCSWLSLFLGLPKLFEREGFLELFKMGFSGSFQNGLKIKVLALNTINLF</sequence>